<dbReference type="PROSITE" id="PS52004">
    <property type="entry name" value="KS3_2"/>
    <property type="match status" value="1"/>
</dbReference>
<keyword evidence="8" id="KW-1185">Reference proteome</keyword>
<dbReference type="SUPFAM" id="SSF53901">
    <property type="entry name" value="Thiolase-like"/>
    <property type="match status" value="1"/>
</dbReference>
<dbReference type="InterPro" id="IPR020841">
    <property type="entry name" value="PKS_Beta-ketoAc_synthase_dom"/>
</dbReference>
<accession>A0A5J5FQP3</accession>
<dbReference type="GO" id="GO:0004315">
    <property type="term" value="F:3-oxoacyl-[acyl-carrier-protein] synthase activity"/>
    <property type="evidence" value="ECO:0007669"/>
    <property type="project" value="InterPro"/>
</dbReference>
<dbReference type="PROSITE" id="PS00606">
    <property type="entry name" value="KS3_1"/>
    <property type="match status" value="1"/>
</dbReference>
<dbReference type="EMBL" id="VYKK01000044">
    <property type="protein sequence ID" value="KAA8995347.1"/>
    <property type="molecule type" value="Genomic_DNA"/>
</dbReference>
<dbReference type="InterPro" id="IPR014030">
    <property type="entry name" value="Ketoacyl_synth_N"/>
</dbReference>
<evidence type="ECO:0000256" key="4">
    <source>
        <dbReference type="ARBA" id="ARBA00022553"/>
    </source>
</evidence>
<name>A0A5J5FQP3_9BACL</name>
<dbReference type="InterPro" id="IPR018201">
    <property type="entry name" value="Ketoacyl_synth_AS"/>
</dbReference>
<dbReference type="PANTHER" id="PTHR43775">
    <property type="entry name" value="FATTY ACID SYNTHASE"/>
    <property type="match status" value="1"/>
</dbReference>
<keyword evidence="5" id="KW-0808">Transferase</keyword>
<dbReference type="Gene3D" id="3.30.70.3290">
    <property type="match status" value="1"/>
</dbReference>
<comment type="function">
    <text evidence="1">Involved in some intermediate steps for the synthesis of the antibiotic polyketide bacillaene which is involved in secondary metabolism.</text>
</comment>
<gene>
    <name evidence="7" type="ORF">F4V43_19395</name>
</gene>
<dbReference type="GO" id="GO:0004312">
    <property type="term" value="F:fatty acid synthase activity"/>
    <property type="evidence" value="ECO:0007669"/>
    <property type="project" value="TreeGrafter"/>
</dbReference>
<comment type="pathway">
    <text evidence="2">Antibiotic biosynthesis; bacillaene biosynthesis.</text>
</comment>
<dbReference type="Pfam" id="PF02801">
    <property type="entry name" value="Ketoacyl-synt_C"/>
    <property type="match status" value="1"/>
</dbReference>
<dbReference type="InterPro" id="IPR014031">
    <property type="entry name" value="Ketoacyl_synth_C"/>
</dbReference>
<dbReference type="SMART" id="SM00825">
    <property type="entry name" value="PKS_KS"/>
    <property type="match status" value="1"/>
</dbReference>
<evidence type="ECO:0000259" key="6">
    <source>
        <dbReference type="PROSITE" id="PS52004"/>
    </source>
</evidence>
<dbReference type="GO" id="GO:0005737">
    <property type="term" value="C:cytoplasm"/>
    <property type="evidence" value="ECO:0007669"/>
    <property type="project" value="TreeGrafter"/>
</dbReference>
<evidence type="ECO:0000256" key="1">
    <source>
        <dbReference type="ARBA" id="ARBA00003299"/>
    </source>
</evidence>
<dbReference type="OrthoDB" id="9765680at2"/>
<organism evidence="7 8">
    <name type="scientific">Paenibacillus spiritus</name>
    <dbReference type="NCBI Taxonomy" id="2496557"/>
    <lineage>
        <taxon>Bacteria</taxon>
        <taxon>Bacillati</taxon>
        <taxon>Bacillota</taxon>
        <taxon>Bacilli</taxon>
        <taxon>Bacillales</taxon>
        <taxon>Paenibacillaceae</taxon>
        <taxon>Paenibacillus</taxon>
    </lineage>
</organism>
<dbReference type="InterPro" id="IPR032821">
    <property type="entry name" value="PKS_assoc"/>
</dbReference>
<dbReference type="InterPro" id="IPR050091">
    <property type="entry name" value="PKS_NRPS_Biosynth_Enz"/>
</dbReference>
<dbReference type="Proteomes" id="UP000367750">
    <property type="component" value="Unassembled WGS sequence"/>
</dbReference>
<evidence type="ECO:0000313" key="8">
    <source>
        <dbReference type="Proteomes" id="UP000367750"/>
    </source>
</evidence>
<keyword evidence="3" id="KW-0596">Phosphopantetheine</keyword>
<proteinExistence type="predicted"/>
<feature type="non-terminal residue" evidence="7">
    <location>
        <position position="522"/>
    </location>
</feature>
<dbReference type="FunFam" id="3.40.47.10:FF:000019">
    <property type="entry name" value="Polyketide synthase type I"/>
    <property type="match status" value="1"/>
</dbReference>
<dbReference type="InterPro" id="IPR016039">
    <property type="entry name" value="Thiolase-like"/>
</dbReference>
<evidence type="ECO:0000256" key="3">
    <source>
        <dbReference type="ARBA" id="ARBA00022450"/>
    </source>
</evidence>
<sequence length="522" mass="54184">MVGIACRFPGAPDPDAFWSLLRQGLDAVGEVPADRFDLDRFFDPDAAVPGKTSSRWGGFLGAVDAFDPGFFGLSAREADSMDPQQRLLLELAAEALDDAGLPAASLAGSDTGVFVGISASDYSRRLFADPDRIDIYSGTGGALSIAANRLSYLLDLRGPSLAVDTACSSSLVAVHLACRALAAGEASAALVGGVNLILAPDLSINFAKMGAMAPDGRCKSFDARADGYVRGEGAGLLVLKTLEQARADGDRIYAVIRGSAVNQDGRSNGLTAPSRQAQEAVLRSAYSRAGVSPGDLRYVETHGTGTPLGDPIEAAALGAVLAEGRPEGQLCAIGSVKTNIGHLEAAAGVAGLIKTALALWHRELPASLHFGEANPRIPFDRLPLKVQTAPSAWPVGEPGEAPLAGVSSFGFGGTNAHVVLQAAWKEADEMNVQGSEASEAAELLPLPLSAHSPAALADMARRYADYLDTAPASIGAIGYNAARRRDHRPFRLFVAGRSASEWAAALREALDERAAGALHPDA</sequence>
<dbReference type="GO" id="GO:0005886">
    <property type="term" value="C:plasma membrane"/>
    <property type="evidence" value="ECO:0007669"/>
    <property type="project" value="TreeGrafter"/>
</dbReference>
<feature type="domain" description="Ketosynthase family 3 (KS3)" evidence="6">
    <location>
        <begin position="1"/>
        <end position="422"/>
    </location>
</feature>
<dbReference type="AlphaFoldDB" id="A0A5J5FQP3"/>
<dbReference type="GO" id="GO:0006633">
    <property type="term" value="P:fatty acid biosynthetic process"/>
    <property type="evidence" value="ECO:0007669"/>
    <property type="project" value="InterPro"/>
</dbReference>
<dbReference type="Gene3D" id="3.40.47.10">
    <property type="match status" value="1"/>
</dbReference>
<dbReference type="PANTHER" id="PTHR43775:SF37">
    <property type="entry name" value="SI:DKEY-61P9.11"/>
    <property type="match status" value="1"/>
</dbReference>
<dbReference type="Pfam" id="PF00109">
    <property type="entry name" value="ketoacyl-synt"/>
    <property type="match status" value="1"/>
</dbReference>
<keyword evidence="4" id="KW-0597">Phosphoprotein</keyword>
<evidence type="ECO:0000313" key="7">
    <source>
        <dbReference type="EMBL" id="KAA8995347.1"/>
    </source>
</evidence>
<reference evidence="7 8" key="1">
    <citation type="submission" date="2019-09" db="EMBL/GenBank/DDBJ databases">
        <title>Bacillus ochoae sp. nov., Paenibacillus whitsoniae sp. nov., Paenibacillus spiritus sp. nov. Isolated from the Mars Exploration Rover during spacecraft assembly.</title>
        <authorList>
            <person name="Seuylemezian A."/>
            <person name="Vaishampayan P."/>
        </authorList>
    </citation>
    <scope>NUCLEOTIDE SEQUENCE [LARGE SCALE GENOMIC DNA]</scope>
    <source>
        <strain evidence="7 8">MER_111</strain>
    </source>
</reference>
<comment type="caution">
    <text evidence="7">The sequence shown here is derived from an EMBL/GenBank/DDBJ whole genome shotgun (WGS) entry which is preliminary data.</text>
</comment>
<dbReference type="Pfam" id="PF16197">
    <property type="entry name" value="KAsynt_C_assoc"/>
    <property type="match status" value="1"/>
</dbReference>
<protein>
    <submittedName>
        <fullName evidence="7">Polyketide synthase</fullName>
    </submittedName>
</protein>
<dbReference type="GO" id="GO:0071770">
    <property type="term" value="P:DIM/DIP cell wall layer assembly"/>
    <property type="evidence" value="ECO:0007669"/>
    <property type="project" value="TreeGrafter"/>
</dbReference>
<evidence type="ECO:0000256" key="5">
    <source>
        <dbReference type="ARBA" id="ARBA00022679"/>
    </source>
</evidence>
<dbReference type="CDD" id="cd00833">
    <property type="entry name" value="PKS"/>
    <property type="match status" value="1"/>
</dbReference>
<evidence type="ECO:0000256" key="2">
    <source>
        <dbReference type="ARBA" id="ARBA00004789"/>
    </source>
</evidence>